<dbReference type="InterPro" id="IPR001296">
    <property type="entry name" value="Glyco_trans_1"/>
</dbReference>
<name>A0A428N462_9BACI</name>
<dbReference type="Proteomes" id="UP000275076">
    <property type="component" value="Unassembled WGS sequence"/>
</dbReference>
<dbReference type="EMBL" id="RBVX01000009">
    <property type="protein sequence ID" value="RSL33263.1"/>
    <property type="molecule type" value="Genomic_DNA"/>
</dbReference>
<protein>
    <submittedName>
        <fullName evidence="2">Glycosyltransferase</fullName>
    </submittedName>
</protein>
<keyword evidence="3" id="KW-1185">Reference proteome</keyword>
<dbReference type="PANTHER" id="PTHR46660">
    <property type="match status" value="1"/>
</dbReference>
<proteinExistence type="predicted"/>
<dbReference type="Pfam" id="PF00534">
    <property type="entry name" value="Glycos_transf_1"/>
    <property type="match status" value="1"/>
</dbReference>
<dbReference type="CDD" id="cd03801">
    <property type="entry name" value="GT4_PimA-like"/>
    <property type="match status" value="1"/>
</dbReference>
<accession>A0A428N462</accession>
<sequence length="350" mass="39713">MKECGLTNMTIRKESLSILYLTPYFHSKRGNATTTKRMKQYLEKAGHVVNVFAFEEEDSPIADLIEQADIIHALHVRRTAEYIASIDITLDKPLVLTTGGTDINIDLNDVDKKRQMENFLNNAGALTVFTKDGKDKVLTDFPWLQDRVYVIPQAVAMGDKRTPAPYPLPKGFPNLLLPAGLRAVKDVLFVIEELDKQVQVYPDLQFLLIGEALDEDIEQQVIEACRSRTWFHYKEPVDSQQMTALYQWSDVVINTSQSEGQPMSLLEGMAVGVPALARINPGNESVMISGYNGYLFSSDTDFSRQLQQLLQDTEHYKEVAEKAIDYVQTYHNPQEEADRYISLYHSLLSK</sequence>
<dbReference type="InterPro" id="IPR052622">
    <property type="entry name" value="Glycosyltransferase_G1"/>
</dbReference>
<feature type="domain" description="Glycosyl transferase family 1" evidence="1">
    <location>
        <begin position="168"/>
        <end position="323"/>
    </location>
</feature>
<organism evidence="2 3">
    <name type="scientific">Salibacterium salarium</name>
    <dbReference type="NCBI Taxonomy" id="284579"/>
    <lineage>
        <taxon>Bacteria</taxon>
        <taxon>Bacillati</taxon>
        <taxon>Bacillota</taxon>
        <taxon>Bacilli</taxon>
        <taxon>Bacillales</taxon>
        <taxon>Bacillaceae</taxon>
    </lineage>
</organism>
<evidence type="ECO:0000313" key="2">
    <source>
        <dbReference type="EMBL" id="RSL33263.1"/>
    </source>
</evidence>
<dbReference type="OrthoDB" id="9772485at2"/>
<dbReference type="AlphaFoldDB" id="A0A428N462"/>
<evidence type="ECO:0000259" key="1">
    <source>
        <dbReference type="Pfam" id="PF00534"/>
    </source>
</evidence>
<dbReference type="SUPFAM" id="SSF53756">
    <property type="entry name" value="UDP-Glycosyltransferase/glycogen phosphorylase"/>
    <property type="match status" value="1"/>
</dbReference>
<evidence type="ECO:0000313" key="3">
    <source>
        <dbReference type="Proteomes" id="UP000275076"/>
    </source>
</evidence>
<keyword evidence="2" id="KW-0808">Transferase</keyword>
<dbReference type="PANTHER" id="PTHR46660:SF2">
    <property type="entry name" value="GLYCOSYLTRANSFERASE 1 DOMAIN-CONTAINING PROTEIN 1"/>
    <property type="match status" value="1"/>
</dbReference>
<dbReference type="Gene3D" id="3.40.50.2000">
    <property type="entry name" value="Glycogen Phosphorylase B"/>
    <property type="match status" value="2"/>
</dbReference>
<gene>
    <name evidence="2" type="ORF">D7Z54_11605</name>
</gene>
<dbReference type="GO" id="GO:0016757">
    <property type="term" value="F:glycosyltransferase activity"/>
    <property type="evidence" value="ECO:0007669"/>
    <property type="project" value="InterPro"/>
</dbReference>
<reference evidence="2 3" key="1">
    <citation type="submission" date="2018-10" db="EMBL/GenBank/DDBJ databases">
        <title>Draft genome sequence of Bacillus salarius IM0101, isolated from a hypersaline soil in Inner Mongolia, China.</title>
        <authorList>
            <person name="Yamprayoonswat W."/>
            <person name="Boonvisut S."/>
            <person name="Jumpathong W."/>
            <person name="Sittihan S."/>
            <person name="Ruangsuj P."/>
            <person name="Wanthongcharoen S."/>
            <person name="Thongpramul N."/>
            <person name="Pimmason S."/>
            <person name="Yu B."/>
            <person name="Yasawong M."/>
        </authorList>
    </citation>
    <scope>NUCLEOTIDE SEQUENCE [LARGE SCALE GENOMIC DNA]</scope>
    <source>
        <strain evidence="2 3">IM0101</strain>
    </source>
</reference>
<comment type="caution">
    <text evidence="2">The sequence shown here is derived from an EMBL/GenBank/DDBJ whole genome shotgun (WGS) entry which is preliminary data.</text>
</comment>